<sequence length="232" mass="26495">MFGILGKELVMKCKVQRNGTPEDDERILPEGLIEKVAAIRNLTLKKLWAIPYGQINNLETQDVSIYGKKSCHATLKSSLILKLTNCGLWPRQEPKSFNDSVATIAGLIENLQVQWLVNERNQQDSSVLDSGYSRRGYHYDCGVNYEREVEKISNAIQDPTLDRHVRHTEHRLDTSSVEEGFAVTDDFDLLDSLDRPRRSYSSGYTWKYGVCNRCNERHSSIQRTAGIDQQES</sequence>
<evidence type="ECO:0000313" key="2">
    <source>
        <dbReference type="Proteomes" id="UP000177625"/>
    </source>
</evidence>
<organism evidence="1 2">
    <name type="scientific">Rhynchosporium secalis</name>
    <name type="common">Barley scald fungus</name>
    <dbReference type="NCBI Taxonomy" id="38038"/>
    <lineage>
        <taxon>Eukaryota</taxon>
        <taxon>Fungi</taxon>
        <taxon>Dikarya</taxon>
        <taxon>Ascomycota</taxon>
        <taxon>Pezizomycotina</taxon>
        <taxon>Leotiomycetes</taxon>
        <taxon>Helotiales</taxon>
        <taxon>Ploettnerulaceae</taxon>
        <taxon>Rhynchosporium</taxon>
    </lineage>
</organism>
<dbReference type="Proteomes" id="UP000177625">
    <property type="component" value="Unassembled WGS sequence"/>
</dbReference>
<reference evidence="2" key="1">
    <citation type="submission" date="2016-03" db="EMBL/GenBank/DDBJ databases">
        <authorList>
            <person name="Guldener U."/>
        </authorList>
    </citation>
    <scope>NUCLEOTIDE SEQUENCE [LARGE SCALE GENOMIC DNA]</scope>
</reference>
<proteinExistence type="predicted"/>
<gene>
    <name evidence="1" type="ORF">RSE6_13088</name>
</gene>
<protein>
    <submittedName>
        <fullName evidence="1">Uncharacterized protein</fullName>
    </submittedName>
</protein>
<dbReference type="AlphaFoldDB" id="A0A1E1MSU6"/>
<dbReference type="EMBL" id="FJVC01000514">
    <property type="protein sequence ID" value="CZT51875.1"/>
    <property type="molecule type" value="Genomic_DNA"/>
</dbReference>
<accession>A0A1E1MSU6</accession>
<evidence type="ECO:0000313" key="1">
    <source>
        <dbReference type="EMBL" id="CZT51875.1"/>
    </source>
</evidence>
<name>A0A1E1MSU6_RHYSE</name>
<keyword evidence="2" id="KW-1185">Reference proteome</keyword>